<comment type="subcellular location">
    <subcellularLocation>
        <location evidence="1">Membrane</location>
        <topology evidence="1">Multi-pass membrane protein</topology>
    </subcellularLocation>
</comment>
<feature type="transmembrane region" description="Helical" evidence="5">
    <location>
        <begin position="335"/>
        <end position="357"/>
    </location>
</feature>
<feature type="domain" description="Major facilitator superfamily (MFS) profile" evidence="7">
    <location>
        <begin position="1"/>
        <end position="391"/>
    </location>
</feature>
<accession>A0AAV5VTS3</accession>
<feature type="transmembrane region" description="Helical" evidence="5">
    <location>
        <begin position="304"/>
        <end position="323"/>
    </location>
</feature>
<keyword evidence="4 5" id="KW-0472">Membrane</keyword>
<evidence type="ECO:0000313" key="9">
    <source>
        <dbReference type="Proteomes" id="UP001432322"/>
    </source>
</evidence>
<evidence type="ECO:0000256" key="5">
    <source>
        <dbReference type="SAM" id="Phobius"/>
    </source>
</evidence>
<dbReference type="SUPFAM" id="SSF103473">
    <property type="entry name" value="MFS general substrate transporter"/>
    <property type="match status" value="1"/>
</dbReference>
<dbReference type="AlphaFoldDB" id="A0AAV5VTS3"/>
<proteinExistence type="predicted"/>
<dbReference type="InterPro" id="IPR036259">
    <property type="entry name" value="MFS_trans_sf"/>
</dbReference>
<evidence type="ECO:0000259" key="7">
    <source>
        <dbReference type="PROSITE" id="PS50850"/>
    </source>
</evidence>
<evidence type="ECO:0000313" key="8">
    <source>
        <dbReference type="EMBL" id="GMT23092.1"/>
    </source>
</evidence>
<feature type="transmembrane region" description="Helical" evidence="5">
    <location>
        <begin position="275"/>
        <end position="292"/>
    </location>
</feature>
<evidence type="ECO:0000256" key="1">
    <source>
        <dbReference type="ARBA" id="ARBA00004141"/>
    </source>
</evidence>
<evidence type="ECO:0000256" key="6">
    <source>
        <dbReference type="SAM" id="SignalP"/>
    </source>
</evidence>
<dbReference type="Proteomes" id="UP001432322">
    <property type="component" value="Unassembled WGS sequence"/>
</dbReference>
<evidence type="ECO:0000256" key="2">
    <source>
        <dbReference type="ARBA" id="ARBA00022692"/>
    </source>
</evidence>
<feature type="non-terminal residue" evidence="8">
    <location>
        <position position="1"/>
    </location>
</feature>
<evidence type="ECO:0000256" key="4">
    <source>
        <dbReference type="ARBA" id="ARBA00023136"/>
    </source>
</evidence>
<dbReference type="InterPro" id="IPR020846">
    <property type="entry name" value="MFS_dom"/>
</dbReference>
<dbReference type="EMBL" id="BTSY01000004">
    <property type="protein sequence ID" value="GMT23092.1"/>
    <property type="molecule type" value="Genomic_DNA"/>
</dbReference>
<sequence>GMGLGVTRFHCIAFLTWQCMNFFGASNIFPIFSNLVPQWKCGDAGVFGKDCTEYTRCKGNVTFAPAAFNSTVLEFRWICNDSYSAAFSSQAQFFGYFSGTVTFGFASDLLGRKWVSTAAVMLGLLATIASGLLQSAAMIIAARFCIGLSIGGMMVVGCTYIMELILPQQRMFLRAYFNWGISRILLTTIAYVTQEWRAAAFGIALVASPALIAVLFIFPESPTWLHSKGRLDKMRTSERRIARIAGVEYVPVHHPRLEKSKSFIELMRSGVMRRLLVLWVMWFTAATSSFATDLISNEISGNLYVNQLLFGAVLYASKIALGIADARVPALTRRLLHQGSQAGAIFCFTMLAIFSVVKYTGPFFLVFNIIGICFVEYTWDTCYVCAVESME</sequence>
<reference evidence="8" key="1">
    <citation type="submission" date="2023-10" db="EMBL/GenBank/DDBJ databases">
        <title>Genome assembly of Pristionchus species.</title>
        <authorList>
            <person name="Yoshida K."/>
            <person name="Sommer R.J."/>
        </authorList>
    </citation>
    <scope>NUCLEOTIDE SEQUENCE</scope>
    <source>
        <strain evidence="8">RS5133</strain>
    </source>
</reference>
<organism evidence="8 9">
    <name type="scientific">Pristionchus fissidentatus</name>
    <dbReference type="NCBI Taxonomy" id="1538716"/>
    <lineage>
        <taxon>Eukaryota</taxon>
        <taxon>Metazoa</taxon>
        <taxon>Ecdysozoa</taxon>
        <taxon>Nematoda</taxon>
        <taxon>Chromadorea</taxon>
        <taxon>Rhabditida</taxon>
        <taxon>Rhabditina</taxon>
        <taxon>Diplogasteromorpha</taxon>
        <taxon>Diplogasteroidea</taxon>
        <taxon>Neodiplogasteridae</taxon>
        <taxon>Pristionchus</taxon>
    </lineage>
</organism>
<dbReference type="Gene3D" id="1.20.1250.20">
    <property type="entry name" value="MFS general substrate transporter like domains"/>
    <property type="match status" value="1"/>
</dbReference>
<dbReference type="GO" id="GO:0016020">
    <property type="term" value="C:membrane"/>
    <property type="evidence" value="ECO:0007669"/>
    <property type="project" value="UniProtKB-SubCell"/>
</dbReference>
<feature type="transmembrane region" description="Helical" evidence="5">
    <location>
        <begin position="114"/>
        <end position="133"/>
    </location>
</feature>
<feature type="signal peptide" evidence="6">
    <location>
        <begin position="1"/>
        <end position="25"/>
    </location>
</feature>
<protein>
    <recommendedName>
        <fullName evidence="7">Major facilitator superfamily (MFS) profile domain-containing protein</fullName>
    </recommendedName>
</protein>
<feature type="chain" id="PRO_5043507001" description="Major facilitator superfamily (MFS) profile domain-containing protein" evidence="6">
    <location>
        <begin position="26"/>
        <end position="391"/>
    </location>
</feature>
<keyword evidence="9" id="KW-1185">Reference proteome</keyword>
<keyword evidence="6" id="KW-0732">Signal</keyword>
<dbReference type="GO" id="GO:0022857">
    <property type="term" value="F:transmembrane transporter activity"/>
    <property type="evidence" value="ECO:0007669"/>
    <property type="project" value="InterPro"/>
</dbReference>
<dbReference type="Pfam" id="PF00083">
    <property type="entry name" value="Sugar_tr"/>
    <property type="match status" value="1"/>
</dbReference>
<feature type="transmembrane region" description="Helical" evidence="5">
    <location>
        <begin position="139"/>
        <end position="161"/>
    </location>
</feature>
<dbReference type="PROSITE" id="PS50850">
    <property type="entry name" value="MFS"/>
    <property type="match status" value="1"/>
</dbReference>
<comment type="caution">
    <text evidence="8">The sequence shown here is derived from an EMBL/GenBank/DDBJ whole genome shotgun (WGS) entry which is preliminary data.</text>
</comment>
<dbReference type="PANTHER" id="PTHR24064">
    <property type="entry name" value="SOLUTE CARRIER FAMILY 22 MEMBER"/>
    <property type="match status" value="1"/>
</dbReference>
<keyword evidence="2 5" id="KW-0812">Transmembrane</keyword>
<name>A0AAV5VTS3_9BILA</name>
<gene>
    <name evidence="8" type="ORF">PFISCL1PPCAC_14389</name>
</gene>
<feature type="non-terminal residue" evidence="8">
    <location>
        <position position="391"/>
    </location>
</feature>
<feature type="transmembrane region" description="Helical" evidence="5">
    <location>
        <begin position="198"/>
        <end position="218"/>
    </location>
</feature>
<evidence type="ECO:0000256" key="3">
    <source>
        <dbReference type="ARBA" id="ARBA00022989"/>
    </source>
</evidence>
<keyword evidence="3 5" id="KW-1133">Transmembrane helix</keyword>
<dbReference type="InterPro" id="IPR005828">
    <property type="entry name" value="MFS_sugar_transport-like"/>
</dbReference>